<dbReference type="PROSITE" id="PS50158">
    <property type="entry name" value="ZF_CCHC"/>
    <property type="match status" value="1"/>
</dbReference>
<evidence type="ECO:0000313" key="4">
    <source>
        <dbReference type="Proteomes" id="UP001160148"/>
    </source>
</evidence>
<keyword evidence="1" id="KW-0479">Metal-binding</keyword>
<dbReference type="SUPFAM" id="SSF57756">
    <property type="entry name" value="Retrovirus zinc finger-like domains"/>
    <property type="match status" value="1"/>
</dbReference>
<dbReference type="Gene3D" id="4.10.60.10">
    <property type="entry name" value="Zinc finger, CCHC-type"/>
    <property type="match status" value="1"/>
</dbReference>
<dbReference type="GO" id="GO:0003676">
    <property type="term" value="F:nucleic acid binding"/>
    <property type="evidence" value="ECO:0007669"/>
    <property type="project" value="InterPro"/>
</dbReference>
<feature type="domain" description="CCHC-type" evidence="2">
    <location>
        <begin position="303"/>
        <end position="319"/>
    </location>
</feature>
<accession>A0AAV0XRB5</accession>
<reference evidence="3 4" key="1">
    <citation type="submission" date="2023-01" db="EMBL/GenBank/DDBJ databases">
        <authorList>
            <person name="Whitehead M."/>
        </authorList>
    </citation>
    <scope>NUCLEOTIDE SEQUENCE [LARGE SCALE GENOMIC DNA]</scope>
</reference>
<evidence type="ECO:0000313" key="3">
    <source>
        <dbReference type="EMBL" id="CAI6370382.1"/>
    </source>
</evidence>
<dbReference type="InterPro" id="IPR001878">
    <property type="entry name" value="Znf_CCHC"/>
</dbReference>
<dbReference type="AlphaFoldDB" id="A0AAV0XRB5"/>
<keyword evidence="1" id="KW-0863">Zinc-finger</keyword>
<dbReference type="EMBL" id="CARXXK010000339">
    <property type="protein sequence ID" value="CAI6370382.1"/>
    <property type="molecule type" value="Genomic_DNA"/>
</dbReference>
<keyword evidence="4" id="KW-1185">Reference proteome</keyword>
<comment type="caution">
    <text evidence="3">The sequence shown here is derived from an EMBL/GenBank/DDBJ whole genome shotgun (WGS) entry which is preliminary data.</text>
</comment>
<dbReference type="GO" id="GO:0008270">
    <property type="term" value="F:zinc ion binding"/>
    <property type="evidence" value="ECO:0007669"/>
    <property type="project" value="UniProtKB-KW"/>
</dbReference>
<dbReference type="SMART" id="SM00343">
    <property type="entry name" value="ZnF_C2HC"/>
    <property type="match status" value="1"/>
</dbReference>
<evidence type="ECO:0000256" key="1">
    <source>
        <dbReference type="PROSITE-ProRule" id="PRU00047"/>
    </source>
</evidence>
<keyword evidence="1" id="KW-0862">Zinc</keyword>
<evidence type="ECO:0000259" key="2">
    <source>
        <dbReference type="PROSITE" id="PS50158"/>
    </source>
</evidence>
<name>A0AAV0XRB5_9HEMI</name>
<organism evidence="3 4">
    <name type="scientific">Macrosiphum euphorbiae</name>
    <name type="common">potato aphid</name>
    <dbReference type="NCBI Taxonomy" id="13131"/>
    <lineage>
        <taxon>Eukaryota</taxon>
        <taxon>Metazoa</taxon>
        <taxon>Ecdysozoa</taxon>
        <taxon>Arthropoda</taxon>
        <taxon>Hexapoda</taxon>
        <taxon>Insecta</taxon>
        <taxon>Pterygota</taxon>
        <taxon>Neoptera</taxon>
        <taxon>Paraneoptera</taxon>
        <taxon>Hemiptera</taxon>
        <taxon>Sternorrhyncha</taxon>
        <taxon>Aphidomorpha</taxon>
        <taxon>Aphidoidea</taxon>
        <taxon>Aphididae</taxon>
        <taxon>Macrosiphini</taxon>
        <taxon>Macrosiphum</taxon>
    </lineage>
</organism>
<dbReference type="InterPro" id="IPR036875">
    <property type="entry name" value="Znf_CCHC_sf"/>
</dbReference>
<proteinExistence type="predicted"/>
<sequence>MKDMRTSVKIGVRWTDSIEEFLAKIQNSSTNIAIEAAVIAGKYQEKRIEVADQYKHFDEIITKTRTDRSYAGVVGPGTEIVQSTEQVQNATVRATDNFPALTAVQRPRARKKPQAIKERDKIEKAKNMPVKPVFIGCTEDITVDNIWDAVKSVTNKPRINTCKKMASGQIFVASSDECTQINALRSMKDAVTEVEPRKPRIRLKGIPLEYEVPFIQEALINQNPSLESMNKEDINPLFRCGKRDPDIGDWVIEVSPSIHKAIAGKRTCIGMVSTFPTTFIDPPHCSKCLRVNHATGHCKEASKCFHCAQPGHNKADCPNKDKPPTCAQCGGPHRSISSSCPIWAKRARTVQMRTQYEE</sequence>
<dbReference type="Proteomes" id="UP001160148">
    <property type="component" value="Unassembled WGS sequence"/>
</dbReference>
<gene>
    <name evidence="3" type="ORF">MEUPH1_LOCUS24507</name>
</gene>
<protein>
    <recommendedName>
        <fullName evidence="2">CCHC-type domain-containing protein</fullName>
    </recommendedName>
</protein>